<dbReference type="PANTHER" id="PTHR30086">
    <property type="entry name" value="ARGININE EXPORTER PROTEIN ARGO"/>
    <property type="match status" value="1"/>
</dbReference>
<evidence type="ECO:0000256" key="4">
    <source>
        <dbReference type="ARBA" id="ARBA00022989"/>
    </source>
</evidence>
<gene>
    <name evidence="8" type="ORF">LZC95_51395</name>
</gene>
<keyword evidence="7" id="KW-0732">Signal</keyword>
<dbReference type="EMBL" id="CP089982">
    <property type="protein sequence ID" value="WXA94816.1"/>
    <property type="molecule type" value="Genomic_DNA"/>
</dbReference>
<dbReference type="PANTHER" id="PTHR30086:SF19">
    <property type="entry name" value="THREONINE EFFLUX PROTEIN"/>
    <property type="match status" value="1"/>
</dbReference>
<evidence type="ECO:0000256" key="5">
    <source>
        <dbReference type="ARBA" id="ARBA00023136"/>
    </source>
</evidence>
<keyword evidence="9" id="KW-1185">Reference proteome</keyword>
<dbReference type="RefSeq" id="WP_394845426.1">
    <property type="nucleotide sequence ID" value="NZ_CP089982.1"/>
</dbReference>
<evidence type="ECO:0000313" key="8">
    <source>
        <dbReference type="EMBL" id="WXA94816.1"/>
    </source>
</evidence>
<reference evidence="8 9" key="1">
    <citation type="submission" date="2021-12" db="EMBL/GenBank/DDBJ databases">
        <title>Discovery of the Pendulisporaceae a myxobacterial family with distinct sporulation behavior and unique specialized metabolism.</title>
        <authorList>
            <person name="Garcia R."/>
            <person name="Popoff A."/>
            <person name="Bader C.D."/>
            <person name="Loehr J."/>
            <person name="Walesch S."/>
            <person name="Walt C."/>
            <person name="Boldt J."/>
            <person name="Bunk B."/>
            <person name="Haeckl F.J.F.P.J."/>
            <person name="Gunesch A.P."/>
            <person name="Birkelbach J."/>
            <person name="Nuebel U."/>
            <person name="Pietschmann T."/>
            <person name="Bach T."/>
            <person name="Mueller R."/>
        </authorList>
    </citation>
    <scope>NUCLEOTIDE SEQUENCE [LARGE SCALE GENOMIC DNA]</scope>
    <source>
        <strain evidence="8 9">MSr12523</strain>
    </source>
</reference>
<evidence type="ECO:0000256" key="2">
    <source>
        <dbReference type="ARBA" id="ARBA00022475"/>
    </source>
</evidence>
<keyword evidence="5 6" id="KW-0472">Membrane</keyword>
<proteinExistence type="predicted"/>
<organism evidence="8 9">
    <name type="scientific">Pendulispora brunnea</name>
    <dbReference type="NCBI Taxonomy" id="2905690"/>
    <lineage>
        <taxon>Bacteria</taxon>
        <taxon>Pseudomonadati</taxon>
        <taxon>Myxococcota</taxon>
        <taxon>Myxococcia</taxon>
        <taxon>Myxococcales</taxon>
        <taxon>Sorangiineae</taxon>
        <taxon>Pendulisporaceae</taxon>
        <taxon>Pendulispora</taxon>
    </lineage>
</organism>
<feature type="signal peptide" evidence="7">
    <location>
        <begin position="1"/>
        <end position="22"/>
    </location>
</feature>
<feature type="chain" id="PRO_5046449534" evidence="7">
    <location>
        <begin position="23"/>
        <end position="213"/>
    </location>
</feature>
<feature type="transmembrane region" description="Helical" evidence="6">
    <location>
        <begin position="75"/>
        <end position="95"/>
    </location>
</feature>
<dbReference type="InterPro" id="IPR001123">
    <property type="entry name" value="LeuE-type"/>
</dbReference>
<keyword evidence="2" id="KW-1003">Cell membrane</keyword>
<evidence type="ECO:0000256" key="3">
    <source>
        <dbReference type="ARBA" id="ARBA00022692"/>
    </source>
</evidence>
<sequence>MHASTMLASLATLAIAHLLACASPGPSFIFVAQSAASRSRRAGLLAALGMSAGAAVWAAGALLGLAALFERVAELYRVAQIAGGLYLVYIAYRIAQHAKDPLPAPGSAPPTSDARIFLGAMRVQLANPKVSVFFASIFITVLPREASLAFRLAVLLMVIVDETLWYSFVATVLSTSRARTIYGRFKTAADRITGAFLGLLGFRLVLQGARAVK</sequence>
<dbReference type="Proteomes" id="UP001379533">
    <property type="component" value="Chromosome"/>
</dbReference>
<evidence type="ECO:0000256" key="7">
    <source>
        <dbReference type="SAM" id="SignalP"/>
    </source>
</evidence>
<keyword evidence="3 6" id="KW-0812">Transmembrane</keyword>
<name>A0ABZ2K803_9BACT</name>
<feature type="transmembrane region" description="Helical" evidence="6">
    <location>
        <begin position="148"/>
        <end position="168"/>
    </location>
</feature>
<feature type="transmembrane region" description="Helical" evidence="6">
    <location>
        <begin position="115"/>
        <end position="141"/>
    </location>
</feature>
<evidence type="ECO:0000256" key="1">
    <source>
        <dbReference type="ARBA" id="ARBA00004651"/>
    </source>
</evidence>
<evidence type="ECO:0000313" key="9">
    <source>
        <dbReference type="Proteomes" id="UP001379533"/>
    </source>
</evidence>
<keyword evidence="4 6" id="KW-1133">Transmembrane helix</keyword>
<comment type="subcellular location">
    <subcellularLocation>
        <location evidence="1">Cell membrane</location>
        <topology evidence="1">Multi-pass membrane protein</topology>
    </subcellularLocation>
</comment>
<feature type="transmembrane region" description="Helical" evidence="6">
    <location>
        <begin position="44"/>
        <end position="68"/>
    </location>
</feature>
<evidence type="ECO:0000256" key="6">
    <source>
        <dbReference type="SAM" id="Phobius"/>
    </source>
</evidence>
<dbReference type="Pfam" id="PF01810">
    <property type="entry name" value="LysE"/>
    <property type="match status" value="1"/>
</dbReference>
<protein>
    <submittedName>
        <fullName evidence="8">LysE family transporter</fullName>
    </submittedName>
</protein>
<accession>A0ABZ2K803</accession>